<protein>
    <submittedName>
        <fullName evidence="4">XRE family transcriptional regulator</fullName>
    </submittedName>
</protein>
<sequence>MKIGEQIQRQRKLRGISQAELAQNLKISRQSISKWENGETLPSFSNVVAISEMFDISLDQLIKEDTELMNQLEVKNSKISKTWVIVIVGFIVAIIMIISMHLLKVSDDNIDNLLVLPQLIAFSFILFNINWKKFNQGINKRLLIWGIVWLALYLIPLINDFVAGFIAGFSGH</sequence>
<gene>
    <name evidence="4" type="ORF">C2R26_04955</name>
</gene>
<keyword evidence="2" id="KW-0472">Membrane</keyword>
<dbReference type="CDD" id="cd00093">
    <property type="entry name" value="HTH_XRE"/>
    <property type="match status" value="1"/>
</dbReference>
<dbReference type="SMART" id="SM00530">
    <property type="entry name" value="HTH_XRE"/>
    <property type="match status" value="1"/>
</dbReference>
<feature type="transmembrane region" description="Helical" evidence="2">
    <location>
        <begin position="114"/>
        <end position="131"/>
    </location>
</feature>
<dbReference type="InterPro" id="IPR001387">
    <property type="entry name" value="Cro/C1-type_HTH"/>
</dbReference>
<feature type="transmembrane region" description="Helical" evidence="2">
    <location>
        <begin position="143"/>
        <end position="169"/>
    </location>
</feature>
<evidence type="ECO:0000313" key="4">
    <source>
        <dbReference type="EMBL" id="POH37070.1"/>
    </source>
</evidence>
<dbReference type="PROSITE" id="PS50943">
    <property type="entry name" value="HTH_CROC1"/>
    <property type="match status" value="1"/>
</dbReference>
<keyword evidence="2" id="KW-0812">Transmembrane</keyword>
<accession>A0A2P4R770</accession>
<evidence type="ECO:0000256" key="1">
    <source>
        <dbReference type="ARBA" id="ARBA00023125"/>
    </source>
</evidence>
<dbReference type="Pfam" id="PF01381">
    <property type="entry name" value="HTH_3"/>
    <property type="match status" value="1"/>
</dbReference>
<dbReference type="PANTHER" id="PTHR46558:SF15">
    <property type="entry name" value="HELIX-TURN-HELIX DOMAIN PROTEIN"/>
    <property type="match status" value="1"/>
</dbReference>
<organism evidence="4">
    <name type="scientific">Companilactobacillus formosensis</name>
    <dbReference type="NCBI Taxonomy" id="1617889"/>
    <lineage>
        <taxon>Bacteria</taxon>
        <taxon>Bacillati</taxon>
        <taxon>Bacillota</taxon>
        <taxon>Bacilli</taxon>
        <taxon>Lactobacillales</taxon>
        <taxon>Lactobacillaceae</taxon>
        <taxon>Companilactobacillus</taxon>
    </lineage>
</organism>
<keyword evidence="1" id="KW-0238">DNA-binding</keyword>
<evidence type="ECO:0000256" key="2">
    <source>
        <dbReference type="SAM" id="Phobius"/>
    </source>
</evidence>
<keyword evidence="2" id="KW-1133">Transmembrane helix</keyword>
<comment type="caution">
    <text evidence="4">The sequence shown here is derived from an EMBL/GenBank/DDBJ whole genome shotgun (WGS) entry which is preliminary data.</text>
</comment>
<evidence type="ECO:0000259" key="3">
    <source>
        <dbReference type="PROSITE" id="PS50943"/>
    </source>
</evidence>
<dbReference type="GO" id="GO:0003677">
    <property type="term" value="F:DNA binding"/>
    <property type="evidence" value="ECO:0007669"/>
    <property type="project" value="UniProtKB-KW"/>
</dbReference>
<feature type="domain" description="HTH cro/C1-type" evidence="3">
    <location>
        <begin position="7"/>
        <end position="61"/>
    </location>
</feature>
<dbReference type="Gene3D" id="1.10.260.40">
    <property type="entry name" value="lambda repressor-like DNA-binding domains"/>
    <property type="match status" value="1"/>
</dbReference>
<reference evidence="4" key="1">
    <citation type="submission" date="2018-01" db="EMBL/GenBank/DDBJ databases">
        <title>Genome sequnecing of Lactobacillus formosensis KACC 18721.</title>
        <authorList>
            <person name="Kim S.-J."/>
            <person name="Heo J."/>
        </authorList>
    </citation>
    <scope>NUCLEOTIDE SEQUENCE</scope>
    <source>
        <strain evidence="4">KACC 18721</strain>
    </source>
</reference>
<feature type="transmembrane region" description="Helical" evidence="2">
    <location>
        <begin position="83"/>
        <end position="102"/>
    </location>
</feature>
<dbReference type="SUPFAM" id="SSF47413">
    <property type="entry name" value="lambda repressor-like DNA-binding domains"/>
    <property type="match status" value="1"/>
</dbReference>
<dbReference type="InterPro" id="IPR010982">
    <property type="entry name" value="Lambda_DNA-bd_dom_sf"/>
</dbReference>
<dbReference type="AlphaFoldDB" id="A0A2P4R770"/>
<dbReference type="EMBL" id="PPWZ01000029">
    <property type="protein sequence ID" value="POH37070.1"/>
    <property type="molecule type" value="Genomic_DNA"/>
</dbReference>
<name>A0A2P4R770_9LACO</name>
<dbReference type="PANTHER" id="PTHR46558">
    <property type="entry name" value="TRACRIPTIONAL REGULATORY PROTEIN-RELATED-RELATED"/>
    <property type="match status" value="1"/>
</dbReference>
<proteinExistence type="predicted"/>